<dbReference type="Proteomes" id="UP000240294">
    <property type="component" value="Genome"/>
</dbReference>
<organism evidence="1 2">
    <name type="scientific">Klebsiella phage vB_Kpn_F48</name>
    <dbReference type="NCBI Taxonomy" id="2070028"/>
    <lineage>
        <taxon>Viruses</taxon>
        <taxon>Duplodnaviria</taxon>
        <taxon>Heunggongvirae</taxon>
        <taxon>Uroviricota</taxon>
        <taxon>Caudoviricetes</taxon>
        <taxon>Marfavirus</taxon>
        <taxon>Marfavirus F48</taxon>
    </lineage>
</organism>
<dbReference type="EMBL" id="MG746602">
    <property type="protein sequence ID" value="AUO78686.1"/>
    <property type="molecule type" value="Genomic_DNA"/>
</dbReference>
<keyword evidence="2" id="KW-1185">Reference proteome</keyword>
<evidence type="ECO:0000313" key="1">
    <source>
        <dbReference type="EMBL" id="AUO78686.1"/>
    </source>
</evidence>
<evidence type="ECO:0000313" key="2">
    <source>
        <dbReference type="Proteomes" id="UP000240294"/>
    </source>
</evidence>
<gene>
    <name evidence="1" type="ORF">vBKpnF48_61</name>
</gene>
<proteinExistence type="predicted"/>
<accession>A0A2I6UFJ5</accession>
<sequence length="99" mass="11638">MAKRKKYLEEAERAIVRLLIAYSEEHDQIPDFSVLKSALTKSYNKVHSDIHDEIRRSLKIKTTPIQSYWDAIASPAYKDAYKEFMIQVKEQKSVHSIRL</sequence>
<reference evidence="2" key="1">
    <citation type="submission" date="2018-01" db="EMBL/GenBank/DDBJ databases">
        <title>Direct submission.</title>
        <authorList>
            <person name="Ciacci N."/>
        </authorList>
    </citation>
    <scope>NUCLEOTIDE SEQUENCE [LARGE SCALE GENOMIC DNA]</scope>
</reference>
<name>A0A2I6UFJ5_9CAUD</name>
<protein>
    <recommendedName>
        <fullName evidence="3">Thioredoxin</fullName>
    </recommendedName>
</protein>
<evidence type="ECO:0008006" key="3">
    <source>
        <dbReference type="Google" id="ProtNLM"/>
    </source>
</evidence>